<keyword evidence="3" id="KW-1185">Reference proteome</keyword>
<dbReference type="Proteomes" id="UP000245783">
    <property type="component" value="Unassembled WGS sequence"/>
</dbReference>
<evidence type="ECO:0000313" key="2">
    <source>
        <dbReference type="EMBL" id="PWN45330.1"/>
    </source>
</evidence>
<feature type="compositionally biased region" description="Basic and acidic residues" evidence="1">
    <location>
        <begin position="192"/>
        <end position="202"/>
    </location>
</feature>
<gene>
    <name evidence="2" type="ORF">IE81DRAFT_364341</name>
</gene>
<dbReference type="OrthoDB" id="5328412at2759"/>
<proteinExistence type="predicted"/>
<dbReference type="GeneID" id="37038722"/>
<feature type="region of interest" description="Disordered" evidence="1">
    <location>
        <begin position="1"/>
        <end position="27"/>
    </location>
</feature>
<sequence length="647" mass="68756">MSSGRKVKHLKIGAASGSRSSAAAAPTTMDEALEAGIEHEERGERFHAGAKAERAFNEAVKAYAIAAQLDARNAIPLYNLARVHFVLATQFQLPPESCVALQQSLQLYDRATQLSQALPEMSSLEQNTLAELPDAFALDVKYNLHAAQQSLAELLEESQRPVDEETIVSLYSSAAYGFISVGDMQRAILDDSARRQAEADRAEEVEDEMQEEDASSGHMSTDEDSDGYAEKEDWTASPVTPATTLETFLSAHSCLLSILSRSFPAGSAPHSGTTSAQTLERAALDARDALARADQLVLTCPNPSELSDEGEWEVALANLQAARRAGVIAEADRRSELASLSGQVFPATAEDMAGLNAIEGDVSLGGMHLLGLASTSTSPSSTTAARDAGAASLVTSQDELVRQACDLADQLLSLSVIRTRRAQNADCRKQAWEIASLATKLFQYAHGTLLSRKAGALGAIDASTSAGRARANISCSLSSASLLRGGPAAAPLMSDKSKETLLDNARIFARRALVEIGLSSSVLPEASGANDTAWSDAAMRALQACAPQGGWEGTRTTADAILAAVRATWARQQLAAKVQNETKRASSSAELAHLTRCVQTLLRGAHAQQWAVALALDPAGPRRIVEEGWECASQEGSFWVAWQQELL</sequence>
<organism evidence="2 3">
    <name type="scientific">Ceraceosorus guamensis</name>
    <dbReference type="NCBI Taxonomy" id="1522189"/>
    <lineage>
        <taxon>Eukaryota</taxon>
        <taxon>Fungi</taxon>
        <taxon>Dikarya</taxon>
        <taxon>Basidiomycota</taxon>
        <taxon>Ustilaginomycotina</taxon>
        <taxon>Exobasidiomycetes</taxon>
        <taxon>Ceraceosorales</taxon>
        <taxon>Ceraceosoraceae</taxon>
        <taxon>Ceraceosorus</taxon>
    </lineage>
</organism>
<evidence type="ECO:0000256" key="1">
    <source>
        <dbReference type="SAM" id="MobiDB-lite"/>
    </source>
</evidence>
<reference evidence="2 3" key="1">
    <citation type="journal article" date="2018" name="Mol. Biol. Evol.">
        <title>Broad Genomic Sampling Reveals a Smut Pathogenic Ancestry of the Fungal Clade Ustilaginomycotina.</title>
        <authorList>
            <person name="Kijpornyongpan T."/>
            <person name="Mondo S.J."/>
            <person name="Barry K."/>
            <person name="Sandor L."/>
            <person name="Lee J."/>
            <person name="Lipzen A."/>
            <person name="Pangilinan J."/>
            <person name="LaButti K."/>
            <person name="Hainaut M."/>
            <person name="Henrissat B."/>
            <person name="Grigoriev I.V."/>
            <person name="Spatafora J.W."/>
            <person name="Aime M.C."/>
        </authorList>
    </citation>
    <scope>NUCLEOTIDE SEQUENCE [LARGE SCALE GENOMIC DNA]</scope>
    <source>
        <strain evidence="2 3">MCA 4658</strain>
    </source>
</reference>
<protein>
    <submittedName>
        <fullName evidence="2">Uncharacterized protein</fullName>
    </submittedName>
</protein>
<dbReference type="EMBL" id="KZ819356">
    <property type="protein sequence ID" value="PWN45330.1"/>
    <property type="molecule type" value="Genomic_DNA"/>
</dbReference>
<dbReference type="AlphaFoldDB" id="A0A316W5U0"/>
<feature type="compositionally biased region" description="Low complexity" evidence="1">
    <location>
        <begin position="13"/>
        <end position="25"/>
    </location>
</feature>
<dbReference type="STRING" id="1522189.A0A316W5U0"/>
<dbReference type="InParanoid" id="A0A316W5U0"/>
<accession>A0A316W5U0</accession>
<evidence type="ECO:0000313" key="3">
    <source>
        <dbReference type="Proteomes" id="UP000245783"/>
    </source>
</evidence>
<feature type="compositionally biased region" description="Acidic residues" evidence="1">
    <location>
        <begin position="203"/>
        <end position="214"/>
    </location>
</feature>
<feature type="region of interest" description="Disordered" evidence="1">
    <location>
        <begin position="192"/>
        <end position="237"/>
    </location>
</feature>
<feature type="compositionally biased region" description="Basic residues" evidence="1">
    <location>
        <begin position="1"/>
        <end position="11"/>
    </location>
</feature>
<dbReference type="RefSeq" id="XP_025372490.1">
    <property type="nucleotide sequence ID" value="XM_025516852.1"/>
</dbReference>
<name>A0A316W5U0_9BASI</name>